<name>A0A814CNK2_9BILA</name>
<sequence length="103" mass="11852">MMNRLQTELIEQLPQTVLQEQSCNLTNTNQDNNTFVTNPNVNDHQANIRRRAPTRHSIKSLTNRKTLSKQNSTKEHRTCLDPTIQRQYSNSQSSALSDGKQED</sequence>
<protein>
    <submittedName>
        <fullName evidence="2">Uncharacterized protein</fullName>
    </submittedName>
</protein>
<gene>
    <name evidence="3" type="ORF">JXQ802_LOCUS19463</name>
    <name evidence="2" type="ORF">PYM288_LOCUS11664</name>
</gene>
<proteinExistence type="predicted"/>
<dbReference type="AlphaFoldDB" id="A0A814CNK2"/>
<feature type="compositionally biased region" description="Polar residues" evidence="1">
    <location>
        <begin position="29"/>
        <end position="45"/>
    </location>
</feature>
<organism evidence="2 4">
    <name type="scientific">Rotaria sordida</name>
    <dbReference type="NCBI Taxonomy" id="392033"/>
    <lineage>
        <taxon>Eukaryota</taxon>
        <taxon>Metazoa</taxon>
        <taxon>Spiralia</taxon>
        <taxon>Gnathifera</taxon>
        <taxon>Rotifera</taxon>
        <taxon>Eurotatoria</taxon>
        <taxon>Bdelloidea</taxon>
        <taxon>Philodinida</taxon>
        <taxon>Philodinidae</taxon>
        <taxon>Rotaria</taxon>
    </lineage>
</organism>
<dbReference type="Proteomes" id="UP000663854">
    <property type="component" value="Unassembled WGS sequence"/>
</dbReference>
<evidence type="ECO:0000313" key="2">
    <source>
        <dbReference type="EMBL" id="CAF0942439.1"/>
    </source>
</evidence>
<evidence type="ECO:0000313" key="5">
    <source>
        <dbReference type="Proteomes" id="UP000663870"/>
    </source>
</evidence>
<keyword evidence="5" id="KW-1185">Reference proteome</keyword>
<evidence type="ECO:0000313" key="3">
    <source>
        <dbReference type="EMBL" id="CAF1106320.1"/>
    </source>
</evidence>
<feature type="compositionally biased region" description="Basic residues" evidence="1">
    <location>
        <begin position="47"/>
        <end position="58"/>
    </location>
</feature>
<accession>A0A814CNK2</accession>
<reference evidence="2" key="1">
    <citation type="submission" date="2021-02" db="EMBL/GenBank/DDBJ databases">
        <authorList>
            <person name="Nowell W R."/>
        </authorList>
    </citation>
    <scope>NUCLEOTIDE SEQUENCE</scope>
</reference>
<feature type="compositionally biased region" description="Polar residues" evidence="1">
    <location>
        <begin position="84"/>
        <end position="96"/>
    </location>
</feature>
<comment type="caution">
    <text evidence="2">The sequence shown here is derived from an EMBL/GenBank/DDBJ whole genome shotgun (WGS) entry which is preliminary data.</text>
</comment>
<dbReference type="EMBL" id="CAJNOH010000201">
    <property type="protein sequence ID" value="CAF0942439.1"/>
    <property type="molecule type" value="Genomic_DNA"/>
</dbReference>
<evidence type="ECO:0000256" key="1">
    <source>
        <dbReference type="SAM" id="MobiDB-lite"/>
    </source>
</evidence>
<evidence type="ECO:0000313" key="4">
    <source>
        <dbReference type="Proteomes" id="UP000663854"/>
    </source>
</evidence>
<dbReference type="Proteomes" id="UP000663870">
    <property type="component" value="Unassembled WGS sequence"/>
</dbReference>
<dbReference type="EMBL" id="CAJNOL010000534">
    <property type="protein sequence ID" value="CAF1106320.1"/>
    <property type="molecule type" value="Genomic_DNA"/>
</dbReference>
<feature type="region of interest" description="Disordered" evidence="1">
    <location>
        <begin position="29"/>
        <end position="103"/>
    </location>
</feature>
<feature type="compositionally biased region" description="Polar residues" evidence="1">
    <location>
        <begin position="59"/>
        <end position="71"/>
    </location>
</feature>